<dbReference type="Proteomes" id="UP000242815">
    <property type="component" value="Unassembled WGS sequence"/>
</dbReference>
<dbReference type="Gene3D" id="3.40.109.10">
    <property type="entry name" value="NADH Oxidase"/>
    <property type="match status" value="1"/>
</dbReference>
<evidence type="ECO:0000256" key="4">
    <source>
        <dbReference type="ARBA" id="ARBA00022857"/>
    </source>
</evidence>
<keyword evidence="2 7" id="KW-0285">Flavoprotein</keyword>
<reference evidence="9 10" key="1">
    <citation type="submission" date="2016-10" db="EMBL/GenBank/DDBJ databases">
        <authorList>
            <person name="de Groot N.N."/>
        </authorList>
    </citation>
    <scope>NUCLEOTIDE SEQUENCE [LARGE SCALE GENOMIC DNA]</scope>
    <source>
        <strain evidence="9 10">JCM 18415</strain>
    </source>
</reference>
<feature type="binding site" description="in other chain" evidence="8">
    <location>
        <begin position="10"/>
        <end position="12"/>
    </location>
    <ligand>
        <name>FMN</name>
        <dbReference type="ChEBI" id="CHEBI:58210"/>
        <note>ligand shared between dimeric partners</note>
    </ligand>
</feature>
<evidence type="ECO:0000256" key="6">
    <source>
        <dbReference type="ARBA" id="ARBA00023027"/>
    </source>
</evidence>
<comment type="cofactor">
    <cofactor evidence="8">
        <name>FMN</name>
        <dbReference type="ChEBI" id="CHEBI:58210"/>
    </cofactor>
    <text evidence="8">Binds 1 FMN per subunit.</text>
</comment>
<dbReference type="EC" id="1.-.-.-" evidence="7"/>
<name>A0A1I6B2H6_9GAMM</name>
<evidence type="ECO:0000256" key="8">
    <source>
        <dbReference type="PIRSR" id="PIRSR000232-1"/>
    </source>
</evidence>
<evidence type="ECO:0000256" key="7">
    <source>
        <dbReference type="PIRNR" id="PIRNR000232"/>
    </source>
</evidence>
<evidence type="ECO:0000313" key="9">
    <source>
        <dbReference type="EMBL" id="SFQ75109.1"/>
    </source>
</evidence>
<feature type="binding site" description="in other chain" evidence="8">
    <location>
        <begin position="133"/>
        <end position="135"/>
    </location>
    <ligand>
        <name>FMN</name>
        <dbReference type="ChEBI" id="CHEBI:58210"/>
        <note>ligand shared between dimeric partners</note>
    </ligand>
</feature>
<dbReference type="PANTHER" id="PTHR43821">
    <property type="entry name" value="NAD(P)H NITROREDUCTASE YDJA-RELATED"/>
    <property type="match status" value="1"/>
</dbReference>
<feature type="binding site" evidence="8">
    <location>
        <position position="39"/>
    </location>
    <ligand>
        <name>FMN</name>
        <dbReference type="ChEBI" id="CHEBI:58210"/>
        <note>ligand shared between dimeric partners</note>
    </ligand>
</feature>
<dbReference type="InterPro" id="IPR052530">
    <property type="entry name" value="NAD(P)H_nitroreductase"/>
</dbReference>
<dbReference type="STRING" id="1002526.SAMN05216578_10347"/>
<comment type="similarity">
    <text evidence="1 7">Belongs to the nitroreductase family.</text>
</comment>
<dbReference type="AlphaFoldDB" id="A0A1I6B2H6"/>
<dbReference type="OrthoDB" id="9804207at2"/>
<evidence type="ECO:0000256" key="3">
    <source>
        <dbReference type="ARBA" id="ARBA00022643"/>
    </source>
</evidence>
<keyword evidence="6 7" id="KW-0520">NAD</keyword>
<feature type="binding site" evidence="8">
    <location>
        <position position="35"/>
    </location>
    <ligand>
        <name>FMN</name>
        <dbReference type="ChEBI" id="CHEBI:58210"/>
        <note>ligand shared between dimeric partners</note>
    </ligand>
</feature>
<dbReference type="EMBL" id="FOYD01000003">
    <property type="protein sequence ID" value="SFQ75109.1"/>
    <property type="molecule type" value="Genomic_DNA"/>
</dbReference>
<gene>
    <name evidence="9" type="ORF">SAMN05216578_10347</name>
</gene>
<evidence type="ECO:0000256" key="1">
    <source>
        <dbReference type="ARBA" id="ARBA00007118"/>
    </source>
</evidence>
<dbReference type="InterPro" id="IPR026021">
    <property type="entry name" value="YdjA-like"/>
</dbReference>
<dbReference type="PIRSF" id="PIRSF000232">
    <property type="entry name" value="YdjA"/>
    <property type="match status" value="1"/>
</dbReference>
<dbReference type="GO" id="GO:0016491">
    <property type="term" value="F:oxidoreductase activity"/>
    <property type="evidence" value="ECO:0007669"/>
    <property type="project" value="UniProtKB-UniRule"/>
</dbReference>
<organism evidence="9 10">
    <name type="scientific">Halopseudomonas formosensis</name>
    <dbReference type="NCBI Taxonomy" id="1002526"/>
    <lineage>
        <taxon>Bacteria</taxon>
        <taxon>Pseudomonadati</taxon>
        <taxon>Pseudomonadota</taxon>
        <taxon>Gammaproteobacteria</taxon>
        <taxon>Pseudomonadales</taxon>
        <taxon>Pseudomonadaceae</taxon>
        <taxon>Halopseudomonas</taxon>
    </lineage>
</organism>
<dbReference type="PANTHER" id="PTHR43821:SF1">
    <property type="entry name" value="NAD(P)H NITROREDUCTASE YDJA-RELATED"/>
    <property type="match status" value="1"/>
</dbReference>
<keyword evidence="4 7" id="KW-0521">NADP</keyword>
<keyword evidence="3 7" id="KW-0288">FMN</keyword>
<dbReference type="InterPro" id="IPR029479">
    <property type="entry name" value="Nitroreductase"/>
</dbReference>
<accession>A0A1I6B2H6</accession>
<sequence length="187" mass="20422">MNALSALHNRVSMPRLTGPAPTAEQQEAMFRAALRAPDHAWLRPWRFLVLEGADLERLGELFHAAALARCGDPSAEEVQRARKLPLRAPMIIVAICSPKVHPKVPAQEQEMSCAVAVGNMLLAAHALGLGAVWRTGDPARDPVIREGLGLSAEESIVAFLYVGQPLGEPKPVPVLDSRDFFQRWPDN</sequence>
<keyword evidence="5 7" id="KW-0560">Oxidoreductase</keyword>
<protein>
    <recommendedName>
        <fullName evidence="7">Putative NAD(P)H nitroreductase</fullName>
        <ecNumber evidence="7">1.-.-.-</ecNumber>
    </recommendedName>
</protein>
<evidence type="ECO:0000313" key="10">
    <source>
        <dbReference type="Proteomes" id="UP000242815"/>
    </source>
</evidence>
<dbReference type="Pfam" id="PF00881">
    <property type="entry name" value="Nitroreductase"/>
    <property type="match status" value="1"/>
</dbReference>
<proteinExistence type="inferred from homology"/>
<dbReference type="SUPFAM" id="SSF55469">
    <property type="entry name" value="FMN-dependent nitroreductase-like"/>
    <property type="match status" value="1"/>
</dbReference>
<evidence type="ECO:0000256" key="5">
    <source>
        <dbReference type="ARBA" id="ARBA00023002"/>
    </source>
</evidence>
<evidence type="ECO:0000256" key="2">
    <source>
        <dbReference type="ARBA" id="ARBA00022630"/>
    </source>
</evidence>
<dbReference type="RefSeq" id="WP_090537841.1">
    <property type="nucleotide sequence ID" value="NZ_FOYD01000003.1"/>
</dbReference>
<dbReference type="InterPro" id="IPR000415">
    <property type="entry name" value="Nitroreductase-like"/>
</dbReference>
<dbReference type="CDD" id="cd02135">
    <property type="entry name" value="YdjA-like"/>
    <property type="match status" value="1"/>
</dbReference>